<name>A0A2W5VD05_9BACT</name>
<sequence>MKRLALVFVLAGCSTPLSQLKAELGQRSSDALSCPEDKLTYEELEKLISSTRVTVSGCGKSTTWKMVESRWTRERER</sequence>
<evidence type="ECO:0000313" key="2">
    <source>
        <dbReference type="Proteomes" id="UP000249061"/>
    </source>
</evidence>
<organism evidence="1 2">
    <name type="scientific">Archangium gephyra</name>
    <dbReference type="NCBI Taxonomy" id="48"/>
    <lineage>
        <taxon>Bacteria</taxon>
        <taxon>Pseudomonadati</taxon>
        <taxon>Myxococcota</taxon>
        <taxon>Myxococcia</taxon>
        <taxon>Myxococcales</taxon>
        <taxon>Cystobacterineae</taxon>
        <taxon>Archangiaceae</taxon>
        <taxon>Archangium</taxon>
    </lineage>
</organism>
<protein>
    <submittedName>
        <fullName evidence="1">Uncharacterized protein</fullName>
    </submittedName>
</protein>
<accession>A0A2W5VD05</accession>
<gene>
    <name evidence="1" type="ORF">DI536_11065</name>
</gene>
<dbReference type="AlphaFoldDB" id="A0A2W5VD05"/>
<reference evidence="1 2" key="1">
    <citation type="submission" date="2017-08" db="EMBL/GenBank/DDBJ databases">
        <title>Infants hospitalized years apart are colonized by the same room-sourced microbial strains.</title>
        <authorList>
            <person name="Brooks B."/>
            <person name="Olm M.R."/>
            <person name="Firek B.A."/>
            <person name="Baker R."/>
            <person name="Thomas B.C."/>
            <person name="Morowitz M.J."/>
            <person name="Banfield J.F."/>
        </authorList>
    </citation>
    <scope>NUCLEOTIDE SEQUENCE [LARGE SCALE GENOMIC DNA]</scope>
    <source>
        <strain evidence="1">S2_003_000_R2_14</strain>
    </source>
</reference>
<evidence type="ECO:0000313" key="1">
    <source>
        <dbReference type="EMBL" id="PZR13864.1"/>
    </source>
</evidence>
<proteinExistence type="predicted"/>
<dbReference type="Proteomes" id="UP000249061">
    <property type="component" value="Unassembled WGS sequence"/>
</dbReference>
<dbReference type="EMBL" id="QFQP01000008">
    <property type="protein sequence ID" value="PZR13864.1"/>
    <property type="molecule type" value="Genomic_DNA"/>
</dbReference>
<comment type="caution">
    <text evidence="1">The sequence shown here is derived from an EMBL/GenBank/DDBJ whole genome shotgun (WGS) entry which is preliminary data.</text>
</comment>